<evidence type="ECO:0000256" key="4">
    <source>
        <dbReference type="ARBA" id="ARBA00022723"/>
    </source>
</evidence>
<keyword evidence="9 13" id="KW-0472">Membrane</keyword>
<protein>
    <submittedName>
        <fullName evidence="14">Heme A synthase, cytochrome oxidase biogenesis protein Cox15-CtaA</fullName>
    </submittedName>
</protein>
<keyword evidence="3 13" id="KW-0812">Transmembrane</keyword>
<dbReference type="PANTHER" id="PTHR35457">
    <property type="entry name" value="HEME A SYNTHASE"/>
    <property type="match status" value="1"/>
</dbReference>
<sequence length="394" mass="42990">MTMDSQSQFFVGIRIAFVLTLAVIVLGAYVRLSDAGLGCPDWPGCYGRLLAPTQPAVVEQASLAFPERPVEVAKAWKEMVHRYAAGLLGLVILALAVVAWRERHRPGQPVVVPILLLILIVLQSLLGMWTVTLQLKPVVVMAHLLGGFATLLLLWHLILVTRPSRRRASPKPDPGRPPAASETEREPTRGWLPHFAALGALVLVVQIALGGWTSANYAALTCPDLPQCQGQWWPEADFREAFVLWRGGGLDYEYGLLDTPARTAIHVSHRIGAVTTLLLLGGLAVFILWRGDRRLRALAGGTLAFLLLQAGLGVSNVLFQLPLPVAVAHNAVAALLLLAVFTLWRALNRTDPVAAQTTMAALTGSGREHRMGLSGPGLEHGSVLRRRRWRRWTE</sequence>
<dbReference type="GO" id="GO:0046872">
    <property type="term" value="F:metal ion binding"/>
    <property type="evidence" value="ECO:0007669"/>
    <property type="project" value="UniProtKB-KW"/>
</dbReference>
<keyword evidence="8" id="KW-0350">Heme biosynthesis</keyword>
<dbReference type="PATRIC" id="fig|1255043.3.peg.3046"/>
<dbReference type="Pfam" id="PF02628">
    <property type="entry name" value="COX15-CtaA"/>
    <property type="match status" value="1"/>
</dbReference>
<dbReference type="STRING" id="1255043.TVNIR_3019"/>
<evidence type="ECO:0000256" key="11">
    <source>
        <dbReference type="ARBA" id="ARBA00023444"/>
    </source>
</evidence>
<dbReference type="InterPro" id="IPR050450">
    <property type="entry name" value="COX15/CtaA_HemeA_synthase"/>
</dbReference>
<keyword evidence="15" id="KW-1185">Reference proteome</keyword>
<keyword evidence="6" id="KW-0560">Oxidoreductase</keyword>
<dbReference type="GO" id="GO:0016020">
    <property type="term" value="C:membrane"/>
    <property type="evidence" value="ECO:0007669"/>
    <property type="project" value="UniProtKB-SubCell"/>
</dbReference>
<feature type="transmembrane region" description="Helical" evidence="13">
    <location>
        <begin position="327"/>
        <end position="347"/>
    </location>
</feature>
<dbReference type="GO" id="GO:0006784">
    <property type="term" value="P:heme A biosynthetic process"/>
    <property type="evidence" value="ECO:0007669"/>
    <property type="project" value="InterPro"/>
</dbReference>
<feature type="transmembrane region" description="Helical" evidence="13">
    <location>
        <begin position="83"/>
        <end position="100"/>
    </location>
</feature>
<keyword evidence="5 13" id="KW-1133">Transmembrane helix</keyword>
<keyword evidence="7" id="KW-0408">Iron</keyword>
<keyword evidence="10" id="KW-1015">Disulfide bond</keyword>
<evidence type="ECO:0000256" key="12">
    <source>
        <dbReference type="SAM" id="MobiDB-lite"/>
    </source>
</evidence>
<evidence type="ECO:0000256" key="5">
    <source>
        <dbReference type="ARBA" id="ARBA00022989"/>
    </source>
</evidence>
<comment type="subcellular location">
    <subcellularLocation>
        <location evidence="1">Membrane</location>
        <topology evidence="1">Multi-pass membrane protein</topology>
    </subcellularLocation>
</comment>
<evidence type="ECO:0000256" key="1">
    <source>
        <dbReference type="ARBA" id="ARBA00004141"/>
    </source>
</evidence>
<reference evidence="14" key="1">
    <citation type="submission" date="2015-12" db="EMBL/GenBank/DDBJ databases">
        <authorList>
            <person name="Tikhonova T.V."/>
            <person name="Pavlov A.R."/>
            <person name="Beletsky A.V."/>
            <person name="Mardanov A.V."/>
            <person name="Sorokin D.Y."/>
            <person name="Ravin N.V."/>
            <person name="Popov V.O."/>
        </authorList>
    </citation>
    <scope>NUCLEOTIDE SEQUENCE</scope>
    <source>
        <strain evidence="14">DSM 14787</strain>
    </source>
</reference>
<dbReference type="eggNOG" id="COG1612">
    <property type="taxonomic scope" value="Bacteria"/>
</dbReference>
<dbReference type="GO" id="GO:0016491">
    <property type="term" value="F:oxidoreductase activity"/>
    <property type="evidence" value="ECO:0007669"/>
    <property type="project" value="UniProtKB-KW"/>
</dbReference>
<evidence type="ECO:0000256" key="10">
    <source>
        <dbReference type="ARBA" id="ARBA00023157"/>
    </source>
</evidence>
<name>L0E1Y8_THIND</name>
<evidence type="ECO:0000313" key="15">
    <source>
        <dbReference type="Proteomes" id="UP000010809"/>
    </source>
</evidence>
<evidence type="ECO:0000256" key="9">
    <source>
        <dbReference type="ARBA" id="ARBA00023136"/>
    </source>
</evidence>
<accession>L0E1Y8</accession>
<dbReference type="InterPro" id="IPR003780">
    <property type="entry name" value="COX15/CtaA_fam"/>
</dbReference>
<evidence type="ECO:0000313" key="14">
    <source>
        <dbReference type="EMBL" id="AGA34656.1"/>
    </source>
</evidence>
<feature type="transmembrane region" description="Helical" evidence="13">
    <location>
        <begin position="138"/>
        <end position="161"/>
    </location>
</feature>
<keyword evidence="4" id="KW-0479">Metal-binding</keyword>
<keyword evidence="2" id="KW-1003">Cell membrane</keyword>
<dbReference type="AlphaFoldDB" id="L0E1Y8"/>
<proteinExistence type="predicted"/>
<organism evidence="14 15">
    <name type="scientific">Thioalkalivibrio nitratireducens (strain DSM 14787 / UNIQEM 213 / ALEN2)</name>
    <dbReference type="NCBI Taxonomy" id="1255043"/>
    <lineage>
        <taxon>Bacteria</taxon>
        <taxon>Pseudomonadati</taxon>
        <taxon>Pseudomonadota</taxon>
        <taxon>Gammaproteobacteria</taxon>
        <taxon>Chromatiales</taxon>
        <taxon>Ectothiorhodospiraceae</taxon>
        <taxon>Thioalkalivibrio</taxon>
    </lineage>
</organism>
<feature type="transmembrane region" description="Helical" evidence="13">
    <location>
        <begin position="112"/>
        <end position="132"/>
    </location>
</feature>
<evidence type="ECO:0000256" key="13">
    <source>
        <dbReference type="SAM" id="Phobius"/>
    </source>
</evidence>
<feature type="region of interest" description="Disordered" evidence="12">
    <location>
        <begin position="165"/>
        <end position="186"/>
    </location>
</feature>
<evidence type="ECO:0000256" key="3">
    <source>
        <dbReference type="ARBA" id="ARBA00022692"/>
    </source>
</evidence>
<evidence type="ECO:0000256" key="2">
    <source>
        <dbReference type="ARBA" id="ARBA00022475"/>
    </source>
</evidence>
<feature type="transmembrane region" description="Helical" evidence="13">
    <location>
        <begin position="195"/>
        <end position="215"/>
    </location>
</feature>
<evidence type="ECO:0000256" key="7">
    <source>
        <dbReference type="ARBA" id="ARBA00023004"/>
    </source>
</evidence>
<dbReference type="PANTHER" id="PTHR35457:SF1">
    <property type="entry name" value="HEME A SYNTHASE"/>
    <property type="match status" value="1"/>
</dbReference>
<feature type="transmembrane region" description="Helical" evidence="13">
    <location>
        <begin position="271"/>
        <end position="289"/>
    </location>
</feature>
<evidence type="ECO:0000256" key="6">
    <source>
        <dbReference type="ARBA" id="ARBA00023002"/>
    </source>
</evidence>
<dbReference type="EMBL" id="CP003989">
    <property type="protein sequence ID" value="AGA34656.1"/>
    <property type="molecule type" value="Genomic_DNA"/>
</dbReference>
<dbReference type="HOGENOM" id="CLU_041525_0_0_6"/>
<feature type="transmembrane region" description="Helical" evidence="13">
    <location>
        <begin position="301"/>
        <end position="321"/>
    </location>
</feature>
<feature type="transmembrane region" description="Helical" evidence="13">
    <location>
        <begin position="12"/>
        <end position="32"/>
    </location>
</feature>
<gene>
    <name evidence="14" type="primary">ctaA [H]</name>
    <name evidence="14" type="ordered locus">TVNIR_3019</name>
</gene>
<dbReference type="KEGG" id="tni:TVNIR_3019"/>
<dbReference type="Proteomes" id="UP000010809">
    <property type="component" value="Chromosome"/>
</dbReference>
<evidence type="ECO:0000256" key="8">
    <source>
        <dbReference type="ARBA" id="ARBA00023133"/>
    </source>
</evidence>
<comment type="pathway">
    <text evidence="11">Porphyrin-containing compound metabolism.</text>
</comment>